<evidence type="ECO:0000313" key="8">
    <source>
        <dbReference type="EMBL" id="VEH86094.1"/>
    </source>
</evidence>
<keyword evidence="5 6" id="KW-0472">Membrane</keyword>
<dbReference type="GO" id="GO:0005886">
    <property type="term" value="C:plasma membrane"/>
    <property type="evidence" value="ECO:0007669"/>
    <property type="project" value="UniProtKB-SubCell"/>
</dbReference>
<evidence type="ECO:0000256" key="3">
    <source>
        <dbReference type="ARBA" id="ARBA00022692"/>
    </source>
</evidence>
<evidence type="ECO:0000256" key="6">
    <source>
        <dbReference type="SAM" id="Phobius"/>
    </source>
</evidence>
<organism evidence="7 9">
    <name type="scientific">Legionella adelaidensis</name>
    <dbReference type="NCBI Taxonomy" id="45056"/>
    <lineage>
        <taxon>Bacteria</taxon>
        <taxon>Pseudomonadati</taxon>
        <taxon>Pseudomonadota</taxon>
        <taxon>Gammaproteobacteria</taxon>
        <taxon>Legionellales</taxon>
        <taxon>Legionellaceae</taxon>
        <taxon>Legionella</taxon>
    </lineage>
</organism>
<evidence type="ECO:0000256" key="2">
    <source>
        <dbReference type="ARBA" id="ARBA00022475"/>
    </source>
</evidence>
<dbReference type="Proteomes" id="UP000054859">
    <property type="component" value="Unassembled WGS sequence"/>
</dbReference>
<evidence type="ECO:0000313" key="10">
    <source>
        <dbReference type="Proteomes" id="UP000281170"/>
    </source>
</evidence>
<dbReference type="OrthoDB" id="5638726at2"/>
<dbReference type="STRING" id="45056.Lade_1920"/>
<protein>
    <submittedName>
        <fullName evidence="7">LysE family transporter</fullName>
    </submittedName>
</protein>
<name>A0A0W0R0N6_9GAMM</name>
<evidence type="ECO:0000256" key="5">
    <source>
        <dbReference type="ARBA" id="ARBA00023136"/>
    </source>
</evidence>
<geneLocation type="plasmid" evidence="8 10">
    <name>24</name>
</geneLocation>
<dbReference type="Pfam" id="PF01810">
    <property type="entry name" value="LysE"/>
    <property type="match status" value="1"/>
</dbReference>
<dbReference type="RefSeq" id="WP_058462983.1">
    <property type="nucleotide sequence ID" value="NZ_CAAAHS010000001.1"/>
</dbReference>
<dbReference type="InterPro" id="IPR001123">
    <property type="entry name" value="LeuE-type"/>
</dbReference>
<feature type="transmembrane region" description="Helical" evidence="6">
    <location>
        <begin position="146"/>
        <end position="168"/>
    </location>
</feature>
<keyword evidence="2" id="KW-1003">Cell membrane</keyword>
<dbReference type="AlphaFoldDB" id="A0A0W0R0N6"/>
<keyword evidence="8" id="KW-0614">Plasmid</keyword>
<dbReference type="PANTHER" id="PTHR30086">
    <property type="entry name" value="ARGININE EXPORTER PROTEIN ARGO"/>
    <property type="match status" value="1"/>
</dbReference>
<keyword evidence="4 6" id="KW-1133">Transmembrane helix</keyword>
<feature type="transmembrane region" description="Helical" evidence="6">
    <location>
        <begin position="108"/>
        <end position="126"/>
    </location>
</feature>
<dbReference type="EMBL" id="LNKA01000019">
    <property type="protein sequence ID" value="KTC64626.1"/>
    <property type="molecule type" value="Genomic_DNA"/>
</dbReference>
<reference evidence="7 9" key="1">
    <citation type="submission" date="2015-11" db="EMBL/GenBank/DDBJ databases">
        <title>Identification of large and diverse effector repertoires of 38 Legionella species.</title>
        <authorList>
            <person name="Burstein D."/>
            <person name="Amaro F."/>
            <person name="Zusman T."/>
            <person name="Lifshitz Z."/>
            <person name="Cohen O."/>
            <person name="Gilbert J.A."/>
            <person name="Pupko T."/>
            <person name="Shuman H.A."/>
            <person name="Segal G."/>
        </authorList>
    </citation>
    <scope>NUCLEOTIDE SEQUENCE [LARGE SCALE GENOMIC DNA]</scope>
    <source>
        <strain evidence="7 9">1762-AUS-E</strain>
    </source>
</reference>
<dbReference type="GO" id="GO:0015171">
    <property type="term" value="F:amino acid transmembrane transporter activity"/>
    <property type="evidence" value="ECO:0007669"/>
    <property type="project" value="TreeGrafter"/>
</dbReference>
<proteinExistence type="predicted"/>
<gene>
    <name evidence="8" type="primary">argO</name>
    <name evidence="7" type="ORF">Lade_1920</name>
    <name evidence="8" type="ORF">NCTC12735_01741</name>
</gene>
<dbReference type="EMBL" id="LR134433">
    <property type="protein sequence ID" value="VEH86094.1"/>
    <property type="molecule type" value="Genomic_DNA"/>
</dbReference>
<evidence type="ECO:0000256" key="4">
    <source>
        <dbReference type="ARBA" id="ARBA00022989"/>
    </source>
</evidence>
<feature type="transmembrane region" description="Helical" evidence="6">
    <location>
        <begin position="6"/>
        <end position="25"/>
    </location>
</feature>
<sequence>MPIYLNGLMLGLSLIMALGPQNVFLIRQGALRKHAVLSALTCFFCDSLLITGSVAGLHHLLETHDSIRLIMICFGSLFLAYYGFITLKQCFTKKSAPVQAEQNLTTRWQIILLALSFSLLNPHAIIDSLVIIGGGSIQFPGHQKEFLFGVLTSSLVWFSALTFSTYYFSKALTKATIWRRVEFCSGILMLFLSVKLLCSF</sequence>
<dbReference type="Proteomes" id="UP000281170">
    <property type="component" value="Plasmid 24"/>
</dbReference>
<feature type="transmembrane region" description="Helical" evidence="6">
    <location>
        <begin position="67"/>
        <end position="87"/>
    </location>
</feature>
<dbReference type="KEGG" id="ladl:NCTC12735_01741"/>
<dbReference type="PANTHER" id="PTHR30086:SF20">
    <property type="entry name" value="ARGININE EXPORTER PROTEIN ARGO-RELATED"/>
    <property type="match status" value="1"/>
</dbReference>
<accession>A0A0W0R0N6</accession>
<evidence type="ECO:0000313" key="9">
    <source>
        <dbReference type="Proteomes" id="UP000054859"/>
    </source>
</evidence>
<evidence type="ECO:0000313" key="7">
    <source>
        <dbReference type="EMBL" id="KTC64626.1"/>
    </source>
</evidence>
<keyword evidence="3 6" id="KW-0812">Transmembrane</keyword>
<feature type="transmembrane region" description="Helical" evidence="6">
    <location>
        <begin position="37"/>
        <end position="61"/>
    </location>
</feature>
<evidence type="ECO:0000256" key="1">
    <source>
        <dbReference type="ARBA" id="ARBA00004651"/>
    </source>
</evidence>
<reference evidence="8 10" key="2">
    <citation type="submission" date="2018-12" db="EMBL/GenBank/DDBJ databases">
        <authorList>
            <consortium name="Pathogen Informatics"/>
        </authorList>
    </citation>
    <scope>NUCLEOTIDE SEQUENCE [LARGE SCALE GENOMIC DNA]</scope>
    <source>
        <strain evidence="8 10">NCTC12735</strain>
        <plasmid evidence="10">24</plasmid>
    </source>
</reference>
<comment type="subcellular location">
    <subcellularLocation>
        <location evidence="1">Cell membrane</location>
        <topology evidence="1">Multi-pass membrane protein</topology>
    </subcellularLocation>
</comment>
<keyword evidence="9" id="KW-1185">Reference proteome</keyword>
<dbReference type="PATRIC" id="fig|45056.6.peg.1981"/>